<protein>
    <submittedName>
        <fullName evidence="2">Uncharacterized protein</fullName>
    </submittedName>
</protein>
<accession>A0A371YV71</accession>
<evidence type="ECO:0000313" key="2">
    <source>
        <dbReference type="EMBL" id="RFC85380.1"/>
    </source>
</evidence>
<evidence type="ECO:0000313" key="3">
    <source>
        <dbReference type="Proteomes" id="UP000240957"/>
    </source>
</evidence>
<reference evidence="4" key="3">
    <citation type="journal article" date="2019" name="Int. J. Syst. Evol. Microbiol.">
        <title>The Global Catalogue of Microorganisms (GCM) 10K type strain sequencing project: providing services to taxonomists for standard genome sequencing and annotation.</title>
        <authorList>
            <consortium name="The Broad Institute Genomics Platform"/>
            <consortium name="The Broad Institute Genome Sequencing Center for Infectious Disease"/>
            <person name="Wu L."/>
            <person name="Ma J."/>
        </authorList>
    </citation>
    <scope>NUCLEOTIDE SEQUENCE [LARGE SCALE GENOMIC DNA]</scope>
    <source>
        <strain evidence="4">KCTC 62575</strain>
    </source>
</reference>
<reference evidence="1" key="1">
    <citation type="journal article" date="2014" name="Int. J. Syst. Evol. Microbiol.">
        <title>Complete genome of a new Firmicutes species belonging to the dominant human colonic microbiota ('Ruminococcus bicirculans') reveals two chromosomes and a selective capacity to utilize plant glucans.</title>
        <authorList>
            <consortium name="NISC Comparative Sequencing Program"/>
            <person name="Wegmann U."/>
            <person name="Louis P."/>
            <person name="Goesmann A."/>
            <person name="Henrissat B."/>
            <person name="Duncan S.H."/>
            <person name="Flint H.J."/>
        </authorList>
    </citation>
    <scope>NUCLEOTIDE SEQUENCE</scope>
    <source>
        <strain evidence="1">KCTC 62575</strain>
    </source>
</reference>
<gene>
    <name evidence="1" type="ORF">ACFODO_15905</name>
    <name evidence="2" type="ORF">C9E89_000165</name>
</gene>
<dbReference type="AlphaFoldDB" id="A0A371YV71"/>
<reference evidence="1" key="4">
    <citation type="submission" date="2024-09" db="EMBL/GenBank/DDBJ databases">
        <authorList>
            <person name="Sun Q."/>
            <person name="Mori K."/>
        </authorList>
    </citation>
    <scope>NUCLEOTIDE SEQUENCE</scope>
    <source>
        <strain evidence="1">KCTC 62575</strain>
    </source>
</reference>
<dbReference type="EMBL" id="JBHRSF010000071">
    <property type="protein sequence ID" value="MFC2996718.1"/>
    <property type="molecule type" value="Genomic_DNA"/>
</dbReference>
<sequence>MTRHMHNPFRREDGAEVYDLSTEMFFCLLQLYRDFSNKCAGFELVAYYELYLQVSENKRVLNALFTPKSNLSAYLESYDFAYDIANQKQVIDVHDEIWSLSISEYTWSDDALLHDLIVSATMLKNLYLSYQTFLYKNKTGLALRWQGYTLAFLGEEPLMAMAIYPGHDQGDWFAGDIAGLEGYVISDLKRDNILESNVRIWGVLHAVYTDEAAARKRENKRLNKKLRKQSRQ</sequence>
<name>A0A371YV71_9GAMM</name>
<evidence type="ECO:0000313" key="4">
    <source>
        <dbReference type="Proteomes" id="UP001595455"/>
    </source>
</evidence>
<reference evidence="2 3" key="2">
    <citation type="submission" date="2018-08" db="EMBL/GenBank/DDBJ databases">
        <title>The draft genome of Acinetobacter sichuanensis strain WCHAc060041.</title>
        <authorList>
            <person name="Qin J."/>
            <person name="Feng Y."/>
            <person name="Zong Z."/>
        </authorList>
    </citation>
    <scope>NUCLEOTIDE SEQUENCE [LARGE SCALE GENOMIC DNA]</scope>
    <source>
        <strain evidence="2 3">WCHAc060041</strain>
    </source>
</reference>
<proteinExistence type="predicted"/>
<dbReference type="EMBL" id="PYIX02000001">
    <property type="protein sequence ID" value="RFC85380.1"/>
    <property type="molecule type" value="Genomic_DNA"/>
</dbReference>
<comment type="caution">
    <text evidence="2">The sequence shown here is derived from an EMBL/GenBank/DDBJ whole genome shotgun (WGS) entry which is preliminary data.</text>
</comment>
<dbReference type="OrthoDB" id="6689494at2"/>
<keyword evidence="4" id="KW-1185">Reference proteome</keyword>
<organism evidence="2 3">
    <name type="scientific">Acinetobacter sichuanensis</name>
    <dbReference type="NCBI Taxonomy" id="2136183"/>
    <lineage>
        <taxon>Bacteria</taxon>
        <taxon>Pseudomonadati</taxon>
        <taxon>Pseudomonadota</taxon>
        <taxon>Gammaproteobacteria</taxon>
        <taxon>Moraxellales</taxon>
        <taxon>Moraxellaceae</taxon>
        <taxon>Acinetobacter</taxon>
    </lineage>
</organism>
<dbReference type="Proteomes" id="UP000240957">
    <property type="component" value="Unassembled WGS sequence"/>
</dbReference>
<dbReference type="Proteomes" id="UP001595455">
    <property type="component" value="Unassembled WGS sequence"/>
</dbReference>
<evidence type="ECO:0000313" key="1">
    <source>
        <dbReference type="EMBL" id="MFC2996718.1"/>
    </source>
</evidence>
<dbReference type="RefSeq" id="WP_107006427.1">
    <property type="nucleotide sequence ID" value="NZ_JBHRSF010000071.1"/>
</dbReference>